<dbReference type="Proteomes" id="UP000268014">
    <property type="component" value="Unassembled WGS sequence"/>
</dbReference>
<reference evidence="3 4" key="2">
    <citation type="submission" date="2018-11" db="EMBL/GenBank/DDBJ databases">
        <authorList>
            <consortium name="Pathogen Informatics"/>
        </authorList>
    </citation>
    <scope>NUCLEOTIDE SEQUENCE [LARGE SCALE GENOMIC DNA]</scope>
    <source>
        <strain evidence="3 4">MHpl1</strain>
    </source>
</reference>
<feature type="signal peptide" evidence="2">
    <location>
        <begin position="1"/>
        <end position="15"/>
    </location>
</feature>
<sequence>MILWLLLALATTVHGASIPPQPVIPTASACLQGCFSTGSIVNAAFDLLNFRSIAVDIENFCNFNSALLKCGRECPAEQIPELEARTHASSYICNNKIEEFRLVSACLEGADDVTSVCASECGISTDVPFRLDSSPAASVNPAVFLDGVAGTCKKEICVLRCSQKGLNKECAGAGDLFKDMAKQQVSSGIETLTEASSDENATTIHFMAENYLKNLPSECAFLKDIDEFEEVMKPEESSTQAVSTEPSSTSSSEQTTAEGVLEKDEELATIDFMKEATPKVVEEVPAETVNTPVAHDEEPTTMAPVQEGESALESHSDATSHVTIPLPDLHEEEEEVVKSLDETTPVAEVTEAQSRETTDEEVKVKALLRFVLKTVTSPAPTEPVIVVDDIPSDADENRVQVGTKQEVVSWLLMMFRIE</sequence>
<dbReference type="EMBL" id="UZAF01017365">
    <property type="protein sequence ID" value="VDO40906.1"/>
    <property type="molecule type" value="Genomic_DNA"/>
</dbReference>
<dbReference type="InterPro" id="IPR053123">
    <property type="entry name" value="CPG4-like"/>
</dbReference>
<feature type="region of interest" description="Disordered" evidence="1">
    <location>
        <begin position="278"/>
        <end position="300"/>
    </location>
</feature>
<reference evidence="5" key="1">
    <citation type="submission" date="2017-02" db="UniProtKB">
        <authorList>
            <consortium name="WormBaseParasite"/>
        </authorList>
    </citation>
    <scope>IDENTIFICATION</scope>
</reference>
<dbReference type="PANTHER" id="PTHR37442">
    <property type="entry name" value="F18A1.7 PROTEIN-RELATED"/>
    <property type="match status" value="1"/>
</dbReference>
<dbReference type="AlphaFoldDB" id="A0A0N4WID8"/>
<name>A0A0N4WID8_HAEPC</name>
<protein>
    <submittedName>
        <fullName evidence="5">CPG4 domain-containing protein</fullName>
    </submittedName>
</protein>
<feature type="chain" id="PRO_5043123754" evidence="2">
    <location>
        <begin position="16"/>
        <end position="418"/>
    </location>
</feature>
<dbReference type="OMA" id="TIECTIK"/>
<proteinExistence type="predicted"/>
<evidence type="ECO:0000256" key="1">
    <source>
        <dbReference type="SAM" id="MobiDB-lite"/>
    </source>
</evidence>
<keyword evidence="2" id="KW-0732">Signal</keyword>
<evidence type="ECO:0000313" key="4">
    <source>
        <dbReference type="Proteomes" id="UP000268014"/>
    </source>
</evidence>
<organism evidence="5">
    <name type="scientific">Haemonchus placei</name>
    <name type="common">Barber's pole worm</name>
    <dbReference type="NCBI Taxonomy" id="6290"/>
    <lineage>
        <taxon>Eukaryota</taxon>
        <taxon>Metazoa</taxon>
        <taxon>Ecdysozoa</taxon>
        <taxon>Nematoda</taxon>
        <taxon>Chromadorea</taxon>
        <taxon>Rhabditida</taxon>
        <taxon>Rhabditina</taxon>
        <taxon>Rhabditomorpha</taxon>
        <taxon>Strongyloidea</taxon>
        <taxon>Trichostrongylidae</taxon>
        <taxon>Haemonchus</taxon>
    </lineage>
</organism>
<evidence type="ECO:0000256" key="2">
    <source>
        <dbReference type="SAM" id="SignalP"/>
    </source>
</evidence>
<evidence type="ECO:0000313" key="5">
    <source>
        <dbReference type="WBParaSite" id="HPLM_0001071701-mRNA-1"/>
    </source>
</evidence>
<dbReference type="STRING" id="6290.A0A0N4WID8"/>
<dbReference type="PANTHER" id="PTHR37442:SF1">
    <property type="entry name" value="CHONDROITIN PROTEOGLYCAN 4 DOMAIN-CONTAINING PROTEIN"/>
    <property type="match status" value="1"/>
</dbReference>
<accession>A0A0N4WID8</accession>
<dbReference type="WBParaSite" id="HPLM_0001071701-mRNA-1">
    <property type="protein sequence ID" value="HPLM_0001071701-mRNA-1"/>
    <property type="gene ID" value="HPLM_0001071701"/>
</dbReference>
<dbReference type="OrthoDB" id="5826293at2759"/>
<evidence type="ECO:0000313" key="3">
    <source>
        <dbReference type="EMBL" id="VDO40906.1"/>
    </source>
</evidence>
<feature type="region of interest" description="Disordered" evidence="1">
    <location>
        <begin position="232"/>
        <end position="266"/>
    </location>
</feature>
<feature type="compositionally biased region" description="Low complexity" evidence="1">
    <location>
        <begin position="243"/>
        <end position="256"/>
    </location>
</feature>
<keyword evidence="4" id="KW-1185">Reference proteome</keyword>
<gene>
    <name evidence="3" type="ORF">HPLM_LOCUS10709</name>
</gene>